<dbReference type="Proteomes" id="UP000192596">
    <property type="component" value="Unassembled WGS sequence"/>
</dbReference>
<evidence type="ECO:0000256" key="1">
    <source>
        <dbReference type="ARBA" id="ARBA00004141"/>
    </source>
</evidence>
<dbReference type="AlphaFoldDB" id="A0A1V8T3E4"/>
<accession>A0A1V8T3E4</accession>
<evidence type="ECO:0000256" key="4">
    <source>
        <dbReference type="ARBA" id="ARBA00022989"/>
    </source>
</evidence>
<feature type="transmembrane region" description="Helical" evidence="7">
    <location>
        <begin position="279"/>
        <end position="300"/>
    </location>
</feature>
<evidence type="ECO:0000256" key="5">
    <source>
        <dbReference type="ARBA" id="ARBA00023136"/>
    </source>
</evidence>
<feature type="transmembrane region" description="Helical" evidence="7">
    <location>
        <begin position="455"/>
        <end position="473"/>
    </location>
</feature>
<evidence type="ECO:0000313" key="9">
    <source>
        <dbReference type="Proteomes" id="UP000192596"/>
    </source>
</evidence>
<dbReference type="InterPro" id="IPR002293">
    <property type="entry name" value="AA/rel_permease1"/>
</dbReference>
<comment type="caution">
    <text evidence="8">The sequence shown here is derived from an EMBL/GenBank/DDBJ whole genome shotgun (WGS) entry which is preliminary data.</text>
</comment>
<dbReference type="GO" id="GO:0016020">
    <property type="term" value="C:membrane"/>
    <property type="evidence" value="ECO:0007669"/>
    <property type="project" value="UniProtKB-SubCell"/>
</dbReference>
<keyword evidence="5 7" id="KW-0472">Membrane</keyword>
<dbReference type="OrthoDB" id="3257095at2759"/>
<feature type="transmembrane region" description="Helical" evidence="7">
    <location>
        <begin position="485"/>
        <end position="504"/>
    </location>
</feature>
<feature type="transmembrane region" description="Helical" evidence="7">
    <location>
        <begin position="127"/>
        <end position="152"/>
    </location>
</feature>
<keyword evidence="3 7" id="KW-0812">Transmembrane</keyword>
<protein>
    <recommendedName>
        <fullName evidence="10">Choline transport protein</fullName>
    </recommendedName>
</protein>
<keyword evidence="9" id="KW-1185">Reference proteome</keyword>
<feature type="transmembrane region" description="Helical" evidence="7">
    <location>
        <begin position="416"/>
        <end position="434"/>
    </location>
</feature>
<gene>
    <name evidence="8" type="ORF">B0A48_09832</name>
</gene>
<evidence type="ECO:0000256" key="6">
    <source>
        <dbReference type="SAM" id="MobiDB-lite"/>
    </source>
</evidence>
<feature type="region of interest" description="Disordered" evidence="6">
    <location>
        <begin position="1"/>
        <end position="26"/>
    </location>
</feature>
<dbReference type="PANTHER" id="PTHR45649">
    <property type="entry name" value="AMINO-ACID PERMEASE BAT1"/>
    <property type="match status" value="1"/>
</dbReference>
<proteinExistence type="predicted"/>
<dbReference type="Pfam" id="PF13520">
    <property type="entry name" value="AA_permease_2"/>
    <property type="match status" value="1"/>
</dbReference>
<feature type="transmembrane region" description="Helical" evidence="7">
    <location>
        <begin position="42"/>
        <end position="68"/>
    </location>
</feature>
<keyword evidence="2" id="KW-0813">Transport</keyword>
<evidence type="ECO:0000313" key="8">
    <source>
        <dbReference type="EMBL" id="OQO05738.1"/>
    </source>
</evidence>
<feature type="transmembrane region" description="Helical" evidence="7">
    <location>
        <begin position="336"/>
        <end position="357"/>
    </location>
</feature>
<evidence type="ECO:0008006" key="10">
    <source>
        <dbReference type="Google" id="ProtNLM"/>
    </source>
</evidence>
<reference evidence="9" key="1">
    <citation type="submission" date="2017-03" db="EMBL/GenBank/DDBJ databases">
        <title>Genomes of endolithic fungi from Antarctica.</title>
        <authorList>
            <person name="Coleine C."/>
            <person name="Masonjones S."/>
            <person name="Stajich J.E."/>
        </authorList>
    </citation>
    <scope>NUCLEOTIDE SEQUENCE [LARGE SCALE GENOMIC DNA]</scope>
    <source>
        <strain evidence="9">CCFEE 5527</strain>
    </source>
</reference>
<feature type="transmembrane region" description="Helical" evidence="7">
    <location>
        <begin position="172"/>
        <end position="192"/>
    </location>
</feature>
<dbReference type="STRING" id="1507870.A0A1V8T3E4"/>
<name>A0A1V8T3E4_9PEZI</name>
<evidence type="ECO:0000256" key="3">
    <source>
        <dbReference type="ARBA" id="ARBA00022692"/>
    </source>
</evidence>
<sequence length="526" mass="57849">MEVKSMANDHNHEHTAHTQHNGDNDAQQLSTLGYEPQLKRNFGFFSVLGLTTTVMATWEAFSVVFVSVLTNGGAVALIYGFVFCFIGTLATCLSLAEFASMSPTSAGQYLWAAELAPKQHRRFISWLFGWVTFWGWQLTTASPAFLAATIIQALLVLNHPDTYVYQRWHGSLIYWLITLLGVAINVTFAKFLPKMEGFLFIWHVVGFFAVLIPLVYLGPQNTASFVFTSSADAGAWSSMSTGLAFCVGLVTSTFPFVGYDAAAHMSEEIKDAAKVVPRAMVATILINGALGFAMIIALLFSMGDIEAVFEAPVSQAGYPFIQVYYQAVKSLNGTNAMVSVTLVIVIFANWGLLAGASRTTWAFARDRGLPASDYLAYVNPRSQLPVRSIILCIIIQLLLGLINIGSTAAFNAFVNSAAVTLYISYITPVVLGVWKRMRREPIAYGPFQLGRWRNLLNGIAIVYTFFTCIFLFFPAAPSATPAGMNWSIVLVGAVFVFAIFWWFVQGRKTFIGPKSEVDEMGHRAME</sequence>
<dbReference type="Gene3D" id="1.20.1740.10">
    <property type="entry name" value="Amino acid/polyamine transporter I"/>
    <property type="match status" value="1"/>
</dbReference>
<dbReference type="EMBL" id="NAJO01000018">
    <property type="protein sequence ID" value="OQO05738.1"/>
    <property type="molecule type" value="Genomic_DNA"/>
</dbReference>
<feature type="transmembrane region" description="Helical" evidence="7">
    <location>
        <begin position="389"/>
        <end position="410"/>
    </location>
</feature>
<comment type="subcellular location">
    <subcellularLocation>
        <location evidence="1">Membrane</location>
        <topology evidence="1">Multi-pass membrane protein</topology>
    </subcellularLocation>
</comment>
<evidence type="ECO:0000256" key="7">
    <source>
        <dbReference type="SAM" id="Phobius"/>
    </source>
</evidence>
<evidence type="ECO:0000256" key="2">
    <source>
        <dbReference type="ARBA" id="ARBA00022448"/>
    </source>
</evidence>
<organism evidence="8 9">
    <name type="scientific">Cryoendolithus antarcticus</name>
    <dbReference type="NCBI Taxonomy" id="1507870"/>
    <lineage>
        <taxon>Eukaryota</taxon>
        <taxon>Fungi</taxon>
        <taxon>Dikarya</taxon>
        <taxon>Ascomycota</taxon>
        <taxon>Pezizomycotina</taxon>
        <taxon>Dothideomycetes</taxon>
        <taxon>Dothideomycetidae</taxon>
        <taxon>Cladosporiales</taxon>
        <taxon>Cladosporiaceae</taxon>
        <taxon>Cryoendolithus</taxon>
    </lineage>
</organism>
<feature type="compositionally biased region" description="Basic and acidic residues" evidence="6">
    <location>
        <begin position="1"/>
        <end position="23"/>
    </location>
</feature>
<dbReference type="GO" id="GO:0022857">
    <property type="term" value="F:transmembrane transporter activity"/>
    <property type="evidence" value="ECO:0007669"/>
    <property type="project" value="InterPro"/>
</dbReference>
<dbReference type="PIRSF" id="PIRSF006060">
    <property type="entry name" value="AA_transporter"/>
    <property type="match status" value="1"/>
</dbReference>
<dbReference type="InParanoid" id="A0A1V8T3E4"/>
<dbReference type="PANTHER" id="PTHR45649:SF14">
    <property type="entry name" value="GABA PERMEASE"/>
    <property type="match status" value="1"/>
</dbReference>
<feature type="transmembrane region" description="Helical" evidence="7">
    <location>
        <begin position="239"/>
        <end position="259"/>
    </location>
</feature>
<feature type="transmembrane region" description="Helical" evidence="7">
    <location>
        <begin position="199"/>
        <end position="219"/>
    </location>
</feature>
<feature type="transmembrane region" description="Helical" evidence="7">
    <location>
        <begin position="74"/>
        <end position="96"/>
    </location>
</feature>
<keyword evidence="4 7" id="KW-1133">Transmembrane helix</keyword>